<dbReference type="RefSeq" id="WP_143084574.1">
    <property type="nucleotide sequence ID" value="NZ_FOLD01000012.1"/>
</dbReference>
<gene>
    <name evidence="1" type="ORF">SAMN05216204_11249</name>
</gene>
<organism evidence="1 2">
    <name type="scientific">Massilia yuzhufengensis</name>
    <dbReference type="NCBI Taxonomy" id="1164594"/>
    <lineage>
        <taxon>Bacteria</taxon>
        <taxon>Pseudomonadati</taxon>
        <taxon>Pseudomonadota</taxon>
        <taxon>Betaproteobacteria</taxon>
        <taxon>Burkholderiales</taxon>
        <taxon>Oxalobacteraceae</taxon>
        <taxon>Telluria group</taxon>
        <taxon>Massilia</taxon>
    </lineage>
</organism>
<dbReference type="OrthoDB" id="104542at2"/>
<evidence type="ECO:0000313" key="1">
    <source>
        <dbReference type="EMBL" id="SFC91532.1"/>
    </source>
</evidence>
<accession>A0A1I1N2W0</accession>
<protein>
    <recommendedName>
        <fullName evidence="3">Trypsin-like peptidase domain-containing protein</fullName>
    </recommendedName>
</protein>
<proteinExistence type="predicted"/>
<dbReference type="InterPro" id="IPR009003">
    <property type="entry name" value="Peptidase_S1_PA"/>
</dbReference>
<dbReference type="STRING" id="1164594.SAMN05216204_11249"/>
<dbReference type="AlphaFoldDB" id="A0A1I1N2W0"/>
<name>A0A1I1N2W0_9BURK</name>
<dbReference type="EMBL" id="FOLD01000012">
    <property type="protein sequence ID" value="SFC91532.1"/>
    <property type="molecule type" value="Genomic_DNA"/>
</dbReference>
<evidence type="ECO:0008006" key="3">
    <source>
        <dbReference type="Google" id="ProtNLM"/>
    </source>
</evidence>
<keyword evidence="2" id="KW-1185">Reference proteome</keyword>
<dbReference type="SUPFAM" id="SSF50494">
    <property type="entry name" value="Trypsin-like serine proteases"/>
    <property type="match status" value="1"/>
</dbReference>
<dbReference type="Proteomes" id="UP000198639">
    <property type="component" value="Unassembled WGS sequence"/>
</dbReference>
<sequence length="326" mass="34807">MNLDSVWELRQQAVAMLAEAQKQPFAAGLSEGHGPEHFIAVGIAPTPGKRDYRLAVRFQRKDLEASPAVDQLIRLARGEADVRYIGSVRSSALLQKLSAPRHRPLQIGSSVAHYRGSPGTLGAFVKMRNGLGSAQLLSNNHIIANEDRSKKQHDALLQPGIAAGGNLHKDRVGTLTDFTPLLPTGNRADCAIAEIDQAIGFDPYTIRGLGRFSGRLAPAVDVDLLVAKLGAESALTHGRIEAFAVKSIMIGYPTGKRWFDEQIEVEGLGAGAFSEFGDSGSLVVDGDMHAVGLVFARSRAGGANGKGLTYVNPMTQVLDALRVDLI</sequence>
<reference evidence="2" key="1">
    <citation type="submission" date="2016-10" db="EMBL/GenBank/DDBJ databases">
        <authorList>
            <person name="Varghese N."/>
            <person name="Submissions S."/>
        </authorList>
    </citation>
    <scope>NUCLEOTIDE SEQUENCE [LARGE SCALE GENOMIC DNA]</scope>
    <source>
        <strain evidence="2">CGMCC 1.12041</strain>
    </source>
</reference>
<evidence type="ECO:0000313" key="2">
    <source>
        <dbReference type="Proteomes" id="UP000198639"/>
    </source>
</evidence>